<accession>A0ABV8KUY9</accession>
<name>A0ABV8KUY9_9ACTN</name>
<comment type="caution">
    <text evidence="1">The sequence shown here is derived from an EMBL/GenBank/DDBJ whole genome shotgun (WGS) entry which is preliminary data.</text>
</comment>
<proteinExistence type="predicted"/>
<evidence type="ECO:0000313" key="2">
    <source>
        <dbReference type="Proteomes" id="UP001595868"/>
    </source>
</evidence>
<dbReference type="InterPro" id="IPR036388">
    <property type="entry name" value="WH-like_DNA-bd_sf"/>
</dbReference>
<gene>
    <name evidence="1" type="ORF">ACFOX0_29310</name>
</gene>
<dbReference type="InterPro" id="IPR036390">
    <property type="entry name" value="WH_DNA-bd_sf"/>
</dbReference>
<evidence type="ECO:0000313" key="1">
    <source>
        <dbReference type="EMBL" id="MFC4110010.1"/>
    </source>
</evidence>
<sequence length="109" mass="11790">MPIERVRRLSSAVFGHRYRLELLAALVTAGDKGICVTTLAAKGRAATSVFYPPLKVLRAAGLVRRAARTGDRHVYYAATDDAAWTGIRRMVQDLGLGADDHDEAGVVKP</sequence>
<dbReference type="RefSeq" id="WP_377552121.1">
    <property type="nucleotide sequence ID" value="NZ_JBHSBN010000032.1"/>
</dbReference>
<dbReference type="EMBL" id="JBHSBN010000032">
    <property type="protein sequence ID" value="MFC4110010.1"/>
    <property type="molecule type" value="Genomic_DNA"/>
</dbReference>
<dbReference type="Proteomes" id="UP001595868">
    <property type="component" value="Unassembled WGS sequence"/>
</dbReference>
<protein>
    <submittedName>
        <fullName evidence="1">ArsR family transcriptional regulator</fullName>
    </submittedName>
</protein>
<keyword evidence="2" id="KW-1185">Reference proteome</keyword>
<dbReference type="SUPFAM" id="SSF46785">
    <property type="entry name" value="Winged helix' DNA-binding domain"/>
    <property type="match status" value="1"/>
</dbReference>
<organism evidence="1 2">
    <name type="scientific">Micromonospora zhanjiangensis</name>
    <dbReference type="NCBI Taxonomy" id="1522057"/>
    <lineage>
        <taxon>Bacteria</taxon>
        <taxon>Bacillati</taxon>
        <taxon>Actinomycetota</taxon>
        <taxon>Actinomycetes</taxon>
        <taxon>Micromonosporales</taxon>
        <taxon>Micromonosporaceae</taxon>
        <taxon>Micromonospora</taxon>
    </lineage>
</organism>
<reference evidence="2" key="1">
    <citation type="journal article" date="2019" name="Int. J. Syst. Evol. Microbiol.">
        <title>The Global Catalogue of Microorganisms (GCM) 10K type strain sequencing project: providing services to taxonomists for standard genome sequencing and annotation.</title>
        <authorList>
            <consortium name="The Broad Institute Genomics Platform"/>
            <consortium name="The Broad Institute Genome Sequencing Center for Infectious Disease"/>
            <person name="Wu L."/>
            <person name="Ma J."/>
        </authorList>
    </citation>
    <scope>NUCLEOTIDE SEQUENCE [LARGE SCALE GENOMIC DNA]</scope>
    <source>
        <strain evidence="2">2902at01</strain>
    </source>
</reference>
<dbReference type="Gene3D" id="1.10.10.10">
    <property type="entry name" value="Winged helix-like DNA-binding domain superfamily/Winged helix DNA-binding domain"/>
    <property type="match status" value="1"/>
</dbReference>